<dbReference type="SUPFAM" id="SSF56003">
    <property type="entry name" value="Molybdenum cofactor-binding domain"/>
    <property type="match status" value="1"/>
</dbReference>
<dbReference type="Pfam" id="PF20256">
    <property type="entry name" value="MoCoBD_2"/>
    <property type="match status" value="1"/>
</dbReference>
<dbReference type="SUPFAM" id="SSF54665">
    <property type="entry name" value="CO dehydrogenase molybdoprotein N-domain-like"/>
    <property type="match status" value="1"/>
</dbReference>
<evidence type="ECO:0000256" key="7">
    <source>
        <dbReference type="ARBA" id="ARBA00023002"/>
    </source>
</evidence>
<evidence type="ECO:0000313" key="13">
    <source>
        <dbReference type="EMBL" id="MDF1612801.1"/>
    </source>
</evidence>
<keyword evidence="5" id="KW-0001">2Fe-2S</keyword>
<dbReference type="GO" id="GO:0016491">
    <property type="term" value="F:oxidoreductase activity"/>
    <property type="evidence" value="ECO:0007669"/>
    <property type="project" value="UniProtKB-KW"/>
</dbReference>
<evidence type="ECO:0000256" key="6">
    <source>
        <dbReference type="ARBA" id="ARBA00022723"/>
    </source>
</evidence>
<dbReference type="InterPro" id="IPR016208">
    <property type="entry name" value="Ald_Oxase/xanthine_DH-like"/>
</dbReference>
<sequence>MKNIDSVRHVRGESIFIDDIKIPQNTLFAYVFYSSIANGKILEIDFSEALKSKGVKGIFSAKDIPGENQIGGIISDENLFAENEVHFIGHPIAIIVAEKYLQAKEASKKIHIVYEKQKPILDPREAAKNDSFIIPPRVFQLGNTDETWQNCDYIFEGKVDSGGQEHIYLETQGAVVIPFEDDLLKVYSATQNPTAVQRTIARILALPMNKVEVNVQRLGGGFGGKEDQATAWACMTALAAYKLKTPVKLILNRQDDIRITGKRHPYSSDYKIGLNKEGKILAYEVTFYQNAGAAADLSPAILDRTLFHCTNSYFIPNVKATGLSCKTNLVPFTAFRGFGGPQGMFVIESAIHHAANEMNIPVTEIQKKNLLNENDEFSYGQKTKNCFTIKSYKLSEEKFDLKKLQEEVDEFNIKNFLVKKGLAVMPITFGISFTTTFLNQASALIHIYTDGSINVSTAAVEMGQGVNAKMKRIAAKILSVDESRINVDSTNTSRVVNTSPTAASKGTDLNGFAVIDACNILLERLKKVAAEELGEDDWRNITFKNEKVFDENEPTTLTFVDVIKKAYFNRISLTAQAFHSTPNIYFDTKTNKGNPFSYHVYGTAIIQVTLDCLRGTYETDFVKVVHDFGESFHRQIDIGQVEGAIVQGIGWMSSEELIWNEDGKLLTDALSTYKVPDIHAIPKEINIEPLPYDKEKLLNDEFKDQIGPLNSKAIGEPPFMYGIGFYFALLNAIKSFNPKLKLKYNSPLTPEKVLMMLYENNF</sequence>
<accession>A0AAE3NZA3</accession>
<reference evidence="13" key="1">
    <citation type="submission" date="2023-03" db="EMBL/GenBank/DDBJ databases">
        <title>Stygiobacter electus gen. nov., sp. nov., facultatively anaerobic thermotolerant bacterium of the class Ignavibacteria from a well of Yessentuki mineral water deposit.</title>
        <authorList>
            <person name="Podosokorskaya O.A."/>
            <person name="Elcheninov A.G."/>
            <person name="Petrova N.F."/>
            <person name="Zavarzina D.G."/>
            <person name="Kublanov I.V."/>
            <person name="Merkel A.Y."/>
        </authorList>
    </citation>
    <scope>NUCLEOTIDE SEQUENCE</scope>
    <source>
        <strain evidence="13">09-Me</strain>
    </source>
</reference>
<proteinExistence type="inferred from homology"/>
<dbReference type="AlphaFoldDB" id="A0AAE3NZA3"/>
<evidence type="ECO:0000256" key="4">
    <source>
        <dbReference type="ARBA" id="ARBA00022505"/>
    </source>
</evidence>
<dbReference type="FunFam" id="3.30.365.10:FF:000002">
    <property type="entry name" value="Xanthine dehydrogenase oxidase"/>
    <property type="match status" value="1"/>
</dbReference>
<dbReference type="Gene3D" id="3.90.1170.50">
    <property type="entry name" value="Aldehyde oxidase/xanthine dehydrogenase, a/b hammerhead"/>
    <property type="match status" value="1"/>
</dbReference>
<keyword evidence="8" id="KW-0408">Iron</keyword>
<evidence type="ECO:0000256" key="11">
    <source>
        <dbReference type="ARBA" id="ARBA00053029"/>
    </source>
</evidence>
<keyword evidence="9" id="KW-0411">Iron-sulfur</keyword>
<organism evidence="13 14">
    <name type="scientific">Stygiobacter electus</name>
    <dbReference type="NCBI Taxonomy" id="3032292"/>
    <lineage>
        <taxon>Bacteria</taxon>
        <taxon>Pseudomonadati</taxon>
        <taxon>Ignavibacteriota</taxon>
        <taxon>Ignavibacteria</taxon>
        <taxon>Ignavibacteriales</taxon>
        <taxon>Melioribacteraceae</taxon>
        <taxon>Stygiobacter</taxon>
    </lineage>
</organism>
<comment type="caution">
    <text evidence="13">The sequence shown here is derived from an EMBL/GenBank/DDBJ whole genome shotgun (WGS) entry which is preliminary data.</text>
</comment>
<evidence type="ECO:0000256" key="5">
    <source>
        <dbReference type="ARBA" id="ARBA00022714"/>
    </source>
</evidence>
<comment type="cofactor">
    <cofactor evidence="1">
        <name>Mo-molybdopterin</name>
        <dbReference type="ChEBI" id="CHEBI:71302"/>
    </cofactor>
</comment>
<dbReference type="PANTHER" id="PTHR11908:SF132">
    <property type="entry name" value="ALDEHYDE OXIDASE 1-RELATED"/>
    <property type="match status" value="1"/>
</dbReference>
<gene>
    <name evidence="13" type="ORF">P0M35_11615</name>
</gene>
<evidence type="ECO:0000256" key="3">
    <source>
        <dbReference type="ARBA" id="ARBA00006849"/>
    </source>
</evidence>
<keyword evidence="7" id="KW-0560">Oxidoreductase</keyword>
<dbReference type="FunFam" id="3.30.365.10:FF:000001">
    <property type="entry name" value="Xanthine dehydrogenase oxidase"/>
    <property type="match status" value="1"/>
</dbReference>
<dbReference type="GO" id="GO:0051537">
    <property type="term" value="F:2 iron, 2 sulfur cluster binding"/>
    <property type="evidence" value="ECO:0007669"/>
    <property type="project" value="UniProtKB-KW"/>
</dbReference>
<evidence type="ECO:0000256" key="2">
    <source>
        <dbReference type="ARBA" id="ARBA00001974"/>
    </source>
</evidence>
<dbReference type="RefSeq" id="WP_321536572.1">
    <property type="nucleotide sequence ID" value="NZ_JARGDL010000018.1"/>
</dbReference>
<dbReference type="InterPro" id="IPR046867">
    <property type="entry name" value="AldOxase/xan_DH_MoCoBD2"/>
</dbReference>
<dbReference type="EMBL" id="JARGDL010000018">
    <property type="protein sequence ID" value="MDF1612801.1"/>
    <property type="molecule type" value="Genomic_DNA"/>
</dbReference>
<name>A0AAE3NZA3_9BACT</name>
<keyword evidence="14" id="KW-1185">Reference proteome</keyword>
<dbReference type="InterPro" id="IPR036856">
    <property type="entry name" value="Ald_Oxase/Xan_DH_a/b_sf"/>
</dbReference>
<comment type="similarity">
    <text evidence="3">Belongs to the xanthine dehydrogenase family.</text>
</comment>
<evidence type="ECO:0000256" key="10">
    <source>
        <dbReference type="ARBA" id="ARBA00034078"/>
    </source>
</evidence>
<keyword evidence="4" id="KW-0500">Molybdenum</keyword>
<dbReference type="InterPro" id="IPR008274">
    <property type="entry name" value="AldOxase/xan_DH_MoCoBD1"/>
</dbReference>
<dbReference type="Gene3D" id="3.30.365.10">
    <property type="entry name" value="Aldehyde oxidase/xanthine dehydrogenase, molybdopterin binding domain"/>
    <property type="match status" value="4"/>
</dbReference>
<comment type="cofactor">
    <cofactor evidence="10">
        <name>[2Fe-2S] cluster</name>
        <dbReference type="ChEBI" id="CHEBI:190135"/>
    </cofactor>
</comment>
<evidence type="ECO:0000256" key="8">
    <source>
        <dbReference type="ARBA" id="ARBA00023004"/>
    </source>
</evidence>
<dbReference type="SMART" id="SM01008">
    <property type="entry name" value="Ald_Xan_dh_C"/>
    <property type="match status" value="1"/>
</dbReference>
<evidence type="ECO:0000256" key="9">
    <source>
        <dbReference type="ARBA" id="ARBA00023014"/>
    </source>
</evidence>
<feature type="domain" description="Aldehyde oxidase/xanthine dehydrogenase a/b hammerhead" evidence="12">
    <location>
        <begin position="11"/>
        <end position="118"/>
    </location>
</feature>
<evidence type="ECO:0000259" key="12">
    <source>
        <dbReference type="SMART" id="SM01008"/>
    </source>
</evidence>
<dbReference type="Pfam" id="PF02738">
    <property type="entry name" value="MoCoBD_1"/>
    <property type="match status" value="1"/>
</dbReference>
<dbReference type="Pfam" id="PF01315">
    <property type="entry name" value="Ald_Xan_dh_C"/>
    <property type="match status" value="1"/>
</dbReference>
<evidence type="ECO:0000256" key="1">
    <source>
        <dbReference type="ARBA" id="ARBA00001924"/>
    </source>
</evidence>
<dbReference type="InterPro" id="IPR000674">
    <property type="entry name" value="Ald_Oxase/Xan_DH_a/b"/>
</dbReference>
<evidence type="ECO:0000313" key="14">
    <source>
        <dbReference type="Proteomes" id="UP001221302"/>
    </source>
</evidence>
<dbReference type="InterPro" id="IPR037165">
    <property type="entry name" value="AldOxase/xan_DH_Mopterin-bd_sf"/>
</dbReference>
<dbReference type="FunFam" id="3.90.1170.50:FF:000001">
    <property type="entry name" value="Aldehyde oxidase 1"/>
    <property type="match status" value="1"/>
</dbReference>
<dbReference type="GO" id="GO:0005506">
    <property type="term" value="F:iron ion binding"/>
    <property type="evidence" value="ECO:0007669"/>
    <property type="project" value="InterPro"/>
</dbReference>
<protein>
    <submittedName>
        <fullName evidence="13">Molybdopterin-dependent oxidoreductase</fullName>
    </submittedName>
</protein>
<dbReference type="PANTHER" id="PTHR11908">
    <property type="entry name" value="XANTHINE DEHYDROGENASE"/>
    <property type="match status" value="1"/>
</dbReference>
<dbReference type="Proteomes" id="UP001221302">
    <property type="component" value="Unassembled WGS sequence"/>
</dbReference>
<comment type="cofactor">
    <cofactor evidence="11">
        <name>Mo-molybdopterin cytosine dinucleotide</name>
        <dbReference type="ChEBI" id="CHEBI:71308"/>
    </cofactor>
</comment>
<keyword evidence="6" id="KW-0479">Metal-binding</keyword>
<comment type="cofactor">
    <cofactor evidence="2">
        <name>FAD</name>
        <dbReference type="ChEBI" id="CHEBI:57692"/>
    </cofactor>
</comment>